<evidence type="ECO:0000256" key="10">
    <source>
        <dbReference type="ARBA" id="ARBA00022679"/>
    </source>
</evidence>
<gene>
    <name evidence="21" type="ordered locus">Sgly_2213</name>
</gene>
<dbReference type="RefSeq" id="WP_013625367.1">
    <property type="nucleotide sequence ID" value="NC_015172.1"/>
</dbReference>
<evidence type="ECO:0000256" key="12">
    <source>
        <dbReference type="ARBA" id="ARBA00022989"/>
    </source>
</evidence>
<comment type="pathway">
    <text evidence="4">Lipid metabolism.</text>
</comment>
<evidence type="ECO:0000256" key="1">
    <source>
        <dbReference type="ARBA" id="ARBA00003973"/>
    </source>
</evidence>
<evidence type="ECO:0000256" key="3">
    <source>
        <dbReference type="ARBA" id="ARBA00005042"/>
    </source>
</evidence>
<evidence type="ECO:0000313" key="21">
    <source>
        <dbReference type="EMBL" id="ADY56502.1"/>
    </source>
</evidence>
<evidence type="ECO:0000256" key="20">
    <source>
        <dbReference type="SAM" id="Phobius"/>
    </source>
</evidence>
<dbReference type="UniPathway" id="UPA00084">
    <property type="reaction ID" value="UER00503"/>
</dbReference>
<dbReference type="PANTHER" id="PTHR14269:SF62">
    <property type="entry name" value="CDP-DIACYLGLYCEROL--GLYCEROL-3-PHOSPHATE 3-PHOSPHATIDYLTRANSFERASE 1, CHLOROPLASTIC"/>
    <property type="match status" value="1"/>
</dbReference>
<evidence type="ECO:0000256" key="6">
    <source>
        <dbReference type="ARBA" id="ARBA00013170"/>
    </source>
</evidence>
<evidence type="ECO:0000256" key="14">
    <source>
        <dbReference type="ARBA" id="ARBA00023136"/>
    </source>
</evidence>
<keyword evidence="9" id="KW-0444">Lipid biosynthesis</keyword>
<dbReference type="InterPro" id="IPR043130">
    <property type="entry name" value="CDP-OH_PTrfase_TM_dom"/>
</dbReference>
<keyword evidence="10 19" id="KW-0808">Transferase</keyword>
<dbReference type="HOGENOM" id="CLU_051314_2_3_9"/>
<evidence type="ECO:0000313" key="22">
    <source>
        <dbReference type="Proteomes" id="UP000007488"/>
    </source>
</evidence>
<keyword evidence="16" id="KW-1208">Phospholipid metabolism</keyword>
<dbReference type="InterPro" id="IPR048254">
    <property type="entry name" value="CDP_ALCOHOL_P_TRANSF_CS"/>
</dbReference>
<evidence type="ECO:0000256" key="18">
    <source>
        <dbReference type="NCBIfam" id="TIGR00560"/>
    </source>
</evidence>
<dbReference type="KEGG" id="sgy:Sgly_2213"/>
<dbReference type="FunFam" id="1.20.120.1760:FF:000004">
    <property type="entry name" value="CDP-diacylglycerol--glycerol-3-phosphate 3-phosphatidyltransferase"/>
    <property type="match status" value="1"/>
</dbReference>
<evidence type="ECO:0000256" key="11">
    <source>
        <dbReference type="ARBA" id="ARBA00022692"/>
    </source>
</evidence>
<evidence type="ECO:0000256" key="17">
    <source>
        <dbReference type="ARBA" id="ARBA00048586"/>
    </source>
</evidence>
<dbReference type="InterPro" id="IPR050324">
    <property type="entry name" value="CDP-alcohol_PTase-I"/>
</dbReference>
<comment type="function">
    <text evidence="1">This protein catalyzes the committed step to the synthesis of the acidic phospholipids.</text>
</comment>
<dbReference type="GO" id="GO:0006655">
    <property type="term" value="P:phosphatidylglycerol biosynthetic process"/>
    <property type="evidence" value="ECO:0007669"/>
    <property type="project" value="UniProtKB-UniPathway"/>
</dbReference>
<accession>F0STX9</accession>
<evidence type="ECO:0000256" key="15">
    <source>
        <dbReference type="ARBA" id="ARBA00023209"/>
    </source>
</evidence>
<feature type="transmembrane region" description="Helical" evidence="20">
    <location>
        <begin position="161"/>
        <end position="178"/>
    </location>
</feature>
<evidence type="ECO:0000256" key="13">
    <source>
        <dbReference type="ARBA" id="ARBA00023098"/>
    </source>
</evidence>
<reference evidence="22" key="2">
    <citation type="submission" date="2011-02" db="EMBL/GenBank/DDBJ databases">
        <title>The complete genome of Syntrophobotulus glycolicus DSM 8271.</title>
        <authorList>
            <person name="Lucas S."/>
            <person name="Copeland A."/>
            <person name="Lapidus A."/>
            <person name="Bruce D."/>
            <person name="Goodwin L."/>
            <person name="Pitluck S."/>
            <person name="Kyrpides N."/>
            <person name="Mavromatis K."/>
            <person name="Pagani I."/>
            <person name="Ivanova N."/>
            <person name="Mikhailova N."/>
            <person name="Chertkov O."/>
            <person name="Held B."/>
            <person name="Detter J.C."/>
            <person name="Tapia R."/>
            <person name="Han C."/>
            <person name="Land M."/>
            <person name="Hauser L."/>
            <person name="Markowitz V."/>
            <person name="Cheng J.-F."/>
            <person name="Hugenholtz P."/>
            <person name="Woyke T."/>
            <person name="Wu D."/>
            <person name="Spring S."/>
            <person name="Schroeder M."/>
            <person name="Brambilla E."/>
            <person name="Klenk H.-P."/>
            <person name="Eisen J.A."/>
        </authorList>
    </citation>
    <scope>NUCLEOTIDE SEQUENCE [LARGE SCALE GENOMIC DNA]</scope>
    <source>
        <strain evidence="22">DSM 8271 / FlGlyR</strain>
    </source>
</reference>
<dbReference type="PROSITE" id="PS00379">
    <property type="entry name" value="CDP_ALCOHOL_P_TRANSF"/>
    <property type="match status" value="1"/>
</dbReference>
<keyword evidence="14 20" id="KW-0472">Membrane</keyword>
<dbReference type="InterPro" id="IPR000462">
    <property type="entry name" value="CDP-OH_P_trans"/>
</dbReference>
<name>F0STX9_SYNGF</name>
<keyword evidence="22" id="KW-1185">Reference proteome</keyword>
<organism evidence="21 22">
    <name type="scientific">Syntrophobotulus glycolicus (strain DSM 8271 / FlGlyR)</name>
    <dbReference type="NCBI Taxonomy" id="645991"/>
    <lineage>
        <taxon>Bacteria</taxon>
        <taxon>Bacillati</taxon>
        <taxon>Bacillota</taxon>
        <taxon>Clostridia</taxon>
        <taxon>Eubacteriales</taxon>
        <taxon>Desulfitobacteriaceae</taxon>
        <taxon>Syntrophobotulus</taxon>
    </lineage>
</organism>
<dbReference type="OrthoDB" id="9796672at2"/>
<proteinExistence type="inferred from homology"/>
<evidence type="ECO:0000256" key="9">
    <source>
        <dbReference type="ARBA" id="ARBA00022516"/>
    </source>
</evidence>
<dbReference type="eggNOG" id="COG0558">
    <property type="taxonomic scope" value="Bacteria"/>
</dbReference>
<dbReference type="InterPro" id="IPR004570">
    <property type="entry name" value="Phosphatidylglycerol_P_synth"/>
</dbReference>
<dbReference type="PIRSF" id="PIRSF000847">
    <property type="entry name" value="Phos_ph_gly_syn"/>
    <property type="match status" value="1"/>
</dbReference>
<dbReference type="NCBIfam" id="TIGR00560">
    <property type="entry name" value="pgsA"/>
    <property type="match status" value="1"/>
</dbReference>
<dbReference type="EC" id="2.7.8.5" evidence="6 18"/>
<comment type="similarity">
    <text evidence="5 19">Belongs to the CDP-alcohol phosphatidyltransferase class-I family.</text>
</comment>
<evidence type="ECO:0000256" key="2">
    <source>
        <dbReference type="ARBA" id="ARBA00004651"/>
    </source>
</evidence>
<keyword evidence="13" id="KW-0443">Lipid metabolism</keyword>
<comment type="catalytic activity">
    <reaction evidence="17">
        <text>a CDP-1,2-diacyl-sn-glycerol + sn-glycerol 3-phosphate = a 1,2-diacyl-sn-glycero-3-phospho-(1'-sn-glycero-3'-phosphate) + CMP + H(+)</text>
        <dbReference type="Rhea" id="RHEA:12593"/>
        <dbReference type="ChEBI" id="CHEBI:15378"/>
        <dbReference type="ChEBI" id="CHEBI:57597"/>
        <dbReference type="ChEBI" id="CHEBI:58332"/>
        <dbReference type="ChEBI" id="CHEBI:60110"/>
        <dbReference type="ChEBI" id="CHEBI:60377"/>
        <dbReference type="EC" id="2.7.8.5"/>
    </reaction>
</comment>
<sequence length="206" mass="22686">MLNLPNILTLVRIVMVPVFMVILLLKLPGGKTYFAYQNFVAAAIFIIAAATDGLDGFIARKLHQVTNLGKFLDPLADKLLVSAALISLVQMHKIYAWIVWVILAREFAVTGLRAIAAADGVVISASKLGKIKTVSQVIAISIMLLNDWPFSYLGIYPGKPLIYLALVLTIISGVDYIVKARKLLSKKDIGKVRKTIRASRIIRKKK</sequence>
<evidence type="ECO:0000256" key="7">
    <source>
        <dbReference type="ARBA" id="ARBA00014944"/>
    </source>
</evidence>
<evidence type="ECO:0000256" key="4">
    <source>
        <dbReference type="ARBA" id="ARBA00005189"/>
    </source>
</evidence>
<keyword evidence="12 20" id="KW-1133">Transmembrane helix</keyword>
<dbReference type="Proteomes" id="UP000007488">
    <property type="component" value="Chromosome"/>
</dbReference>
<dbReference type="AlphaFoldDB" id="F0STX9"/>
<protein>
    <recommendedName>
        <fullName evidence="7 18">CDP-diacylglycerol--glycerol-3-phosphate 3-phosphatidyltransferase</fullName>
        <ecNumber evidence="6 18">2.7.8.5</ecNumber>
    </recommendedName>
</protein>
<keyword evidence="11 20" id="KW-0812">Transmembrane</keyword>
<dbReference type="EMBL" id="CP002547">
    <property type="protein sequence ID" value="ADY56502.1"/>
    <property type="molecule type" value="Genomic_DNA"/>
</dbReference>
<dbReference type="STRING" id="645991.Sgly_2213"/>
<dbReference type="Pfam" id="PF01066">
    <property type="entry name" value="CDP-OH_P_transf"/>
    <property type="match status" value="1"/>
</dbReference>
<keyword evidence="15" id="KW-0594">Phospholipid biosynthesis</keyword>
<evidence type="ECO:0000256" key="16">
    <source>
        <dbReference type="ARBA" id="ARBA00023264"/>
    </source>
</evidence>
<evidence type="ECO:0000256" key="19">
    <source>
        <dbReference type="RuleBase" id="RU003750"/>
    </source>
</evidence>
<dbReference type="Gene3D" id="1.20.120.1760">
    <property type="match status" value="1"/>
</dbReference>
<feature type="transmembrane region" description="Helical" evidence="20">
    <location>
        <begin position="39"/>
        <end position="59"/>
    </location>
</feature>
<feature type="transmembrane region" description="Helical" evidence="20">
    <location>
        <begin position="6"/>
        <end position="27"/>
    </location>
</feature>
<evidence type="ECO:0000256" key="8">
    <source>
        <dbReference type="ARBA" id="ARBA00022475"/>
    </source>
</evidence>
<comment type="subcellular location">
    <subcellularLocation>
        <location evidence="2">Cell membrane</location>
        <topology evidence="2">Multi-pass membrane protein</topology>
    </subcellularLocation>
</comment>
<reference evidence="21 22" key="1">
    <citation type="journal article" date="2011" name="Stand. Genomic Sci.">
        <title>Complete genome sequence of Syntrophobotulus glycolicus type strain (FlGlyR).</title>
        <authorList>
            <person name="Han C."/>
            <person name="Mwirichia R."/>
            <person name="Chertkov O."/>
            <person name="Held B."/>
            <person name="Lapidus A."/>
            <person name="Nolan M."/>
            <person name="Lucas S."/>
            <person name="Hammon N."/>
            <person name="Deshpande S."/>
            <person name="Cheng J.F."/>
            <person name="Tapia R."/>
            <person name="Goodwin L."/>
            <person name="Pitluck S."/>
            <person name="Huntemann M."/>
            <person name="Liolios K."/>
            <person name="Ivanova N."/>
            <person name="Pagani I."/>
            <person name="Mavromatis K."/>
            <person name="Ovchinikova G."/>
            <person name="Pati A."/>
            <person name="Chen A."/>
            <person name="Palaniappan K."/>
            <person name="Land M."/>
            <person name="Hauser L."/>
            <person name="Brambilla E.M."/>
            <person name="Rohde M."/>
            <person name="Spring S."/>
            <person name="Sikorski J."/>
            <person name="Goker M."/>
            <person name="Woyke T."/>
            <person name="Bristow J."/>
            <person name="Eisen J.A."/>
            <person name="Markowitz V."/>
            <person name="Hugenholtz P."/>
            <person name="Kyrpides N.C."/>
            <person name="Klenk H.P."/>
            <person name="Detter J.C."/>
        </authorList>
    </citation>
    <scope>NUCLEOTIDE SEQUENCE [LARGE SCALE GENOMIC DNA]</scope>
    <source>
        <strain evidence="22">DSM 8271 / FlGlyR</strain>
    </source>
</reference>
<dbReference type="PANTHER" id="PTHR14269">
    <property type="entry name" value="CDP-DIACYLGLYCEROL--GLYCEROL-3-PHOSPHATE 3-PHOSPHATIDYLTRANSFERASE-RELATED"/>
    <property type="match status" value="1"/>
</dbReference>
<feature type="transmembrane region" description="Helical" evidence="20">
    <location>
        <begin position="79"/>
        <end position="103"/>
    </location>
</feature>
<comment type="pathway">
    <text evidence="3">Phospholipid metabolism; phosphatidylglycerol biosynthesis; phosphatidylglycerol from CDP-diacylglycerol: step 1/2.</text>
</comment>
<evidence type="ECO:0000256" key="5">
    <source>
        <dbReference type="ARBA" id="ARBA00010441"/>
    </source>
</evidence>
<keyword evidence="8" id="KW-1003">Cell membrane</keyword>
<dbReference type="GO" id="GO:0005886">
    <property type="term" value="C:plasma membrane"/>
    <property type="evidence" value="ECO:0007669"/>
    <property type="project" value="UniProtKB-SubCell"/>
</dbReference>
<dbReference type="GO" id="GO:0008444">
    <property type="term" value="F:CDP-diacylglycerol-glycerol-3-phosphate 3-phosphatidyltransferase activity"/>
    <property type="evidence" value="ECO:0007669"/>
    <property type="project" value="UniProtKB-UniRule"/>
</dbReference>